<dbReference type="Gene3D" id="2.40.30.60">
    <property type="entry name" value="RimM"/>
    <property type="match status" value="1"/>
</dbReference>
<keyword evidence="9" id="KW-1185">Reference proteome</keyword>
<dbReference type="InterPro" id="IPR011033">
    <property type="entry name" value="PRC_barrel-like_sf"/>
</dbReference>
<evidence type="ECO:0000313" key="8">
    <source>
        <dbReference type="EMBL" id="MDP1520420.1"/>
    </source>
</evidence>
<accession>A0AAW8B353</accession>
<dbReference type="Proteomes" id="UP001178354">
    <property type="component" value="Unassembled WGS sequence"/>
</dbReference>
<gene>
    <name evidence="5 8" type="primary">rimM</name>
    <name evidence="8" type="ORF">Q8A57_05490</name>
</gene>
<dbReference type="SUPFAM" id="SSF50447">
    <property type="entry name" value="Translation proteins"/>
    <property type="match status" value="1"/>
</dbReference>
<feature type="domain" description="Ribosome maturation factor RimM PRC barrel" evidence="7">
    <location>
        <begin position="101"/>
        <end position="171"/>
    </location>
</feature>
<dbReference type="PANTHER" id="PTHR33692:SF1">
    <property type="entry name" value="RIBOSOME MATURATION FACTOR RIMM"/>
    <property type="match status" value="1"/>
</dbReference>
<dbReference type="GO" id="GO:0042274">
    <property type="term" value="P:ribosomal small subunit biogenesis"/>
    <property type="evidence" value="ECO:0007669"/>
    <property type="project" value="UniProtKB-UniRule"/>
</dbReference>
<dbReference type="Pfam" id="PF01782">
    <property type="entry name" value="RimM"/>
    <property type="match status" value="1"/>
</dbReference>
<feature type="domain" description="RimM N-terminal" evidence="6">
    <location>
        <begin position="9"/>
        <end position="88"/>
    </location>
</feature>
<comment type="domain">
    <text evidence="5">The PRC barrel domain binds ribosomal protein uS19.</text>
</comment>
<dbReference type="GO" id="GO:0006364">
    <property type="term" value="P:rRNA processing"/>
    <property type="evidence" value="ECO:0007669"/>
    <property type="project" value="UniProtKB-UniRule"/>
</dbReference>
<reference evidence="8" key="2">
    <citation type="submission" date="2023-08" db="EMBL/GenBank/DDBJ databases">
        <authorList>
            <person name="Luo J."/>
        </authorList>
    </citation>
    <scope>NUCLEOTIDE SEQUENCE</scope>
    <source>
        <strain evidence="8">DSM 25064</strain>
    </source>
</reference>
<dbReference type="GO" id="GO:0005840">
    <property type="term" value="C:ribosome"/>
    <property type="evidence" value="ECO:0007669"/>
    <property type="project" value="InterPro"/>
</dbReference>
<comment type="caution">
    <text evidence="8">The sequence shown here is derived from an EMBL/GenBank/DDBJ whole genome shotgun (WGS) entry which is preliminary data.</text>
</comment>
<name>A0AAW8B353_9GAMM</name>
<comment type="function">
    <text evidence="5">An accessory protein needed during the final step in the assembly of 30S ribosomal subunit, possibly for assembly of the head region. Essential for efficient processing of 16S rRNA. May be needed both before and after RbfA during the maturation of 16S rRNA. It has affinity for free ribosomal 30S subunits but not for 70S ribosomes.</text>
</comment>
<dbReference type="InterPro" id="IPR002676">
    <property type="entry name" value="RimM_N"/>
</dbReference>
<evidence type="ECO:0000256" key="3">
    <source>
        <dbReference type="ARBA" id="ARBA00022552"/>
    </source>
</evidence>
<dbReference type="SUPFAM" id="SSF50346">
    <property type="entry name" value="PRC-barrel domain"/>
    <property type="match status" value="1"/>
</dbReference>
<comment type="similarity">
    <text evidence="5">Belongs to the RimM family.</text>
</comment>
<sequence length="173" mass="19403">MDPIDPVIVGRITTVHGVKGWVKVHAFTDPVENITGYSPWWLKSAEGWLQLEVDQHRMSSKGLMVHLKGVDDRDVARQYCQRDIAVEKACLPALTEGEYYWHQLEGLAVVTKQGVRLGTVSSLMETGANDVLVVNGDAQSLDRQERLIPYVEQFVLGVDLDAAKIEVDWDPDF</sequence>
<evidence type="ECO:0000259" key="6">
    <source>
        <dbReference type="Pfam" id="PF01782"/>
    </source>
</evidence>
<protein>
    <recommendedName>
        <fullName evidence="5">Ribosome maturation factor RimM</fullName>
    </recommendedName>
</protein>
<dbReference type="RefSeq" id="WP_305169984.1">
    <property type="nucleotide sequence ID" value="NZ_JAUUUU010000002.1"/>
</dbReference>
<evidence type="ECO:0000256" key="1">
    <source>
        <dbReference type="ARBA" id="ARBA00022490"/>
    </source>
</evidence>
<organism evidence="8 9">
    <name type="scientific">Porticoccus litoralis</name>
    <dbReference type="NCBI Taxonomy" id="434086"/>
    <lineage>
        <taxon>Bacteria</taxon>
        <taxon>Pseudomonadati</taxon>
        <taxon>Pseudomonadota</taxon>
        <taxon>Gammaproteobacteria</taxon>
        <taxon>Cellvibrionales</taxon>
        <taxon>Porticoccaceae</taxon>
        <taxon>Porticoccus</taxon>
    </lineage>
</organism>
<evidence type="ECO:0000256" key="4">
    <source>
        <dbReference type="ARBA" id="ARBA00023186"/>
    </source>
</evidence>
<comment type="subcellular location">
    <subcellularLocation>
        <location evidence="5">Cytoplasm</location>
    </subcellularLocation>
</comment>
<dbReference type="GO" id="GO:0005737">
    <property type="term" value="C:cytoplasm"/>
    <property type="evidence" value="ECO:0007669"/>
    <property type="project" value="UniProtKB-SubCell"/>
</dbReference>
<dbReference type="EMBL" id="JAUUUU010000002">
    <property type="protein sequence ID" value="MDP1520420.1"/>
    <property type="molecule type" value="Genomic_DNA"/>
</dbReference>
<comment type="subunit">
    <text evidence="5">Binds ribosomal protein uS19.</text>
</comment>
<dbReference type="InterPro" id="IPR056792">
    <property type="entry name" value="PRC_RimM"/>
</dbReference>
<dbReference type="InterPro" id="IPR011961">
    <property type="entry name" value="RimM"/>
</dbReference>
<reference evidence="8" key="1">
    <citation type="journal article" date="2010" name="Int. J. Syst. Evol. Microbiol.">
        <title>Porticoccus litoralis gen. nov., sp. nov., a gammaproteobacterium isolated from the Yellow Sea.</title>
        <authorList>
            <person name="Oh H.M."/>
            <person name="Kim H."/>
            <person name="Kim K.M."/>
            <person name="Min G.S."/>
            <person name="Cho J.C."/>
        </authorList>
    </citation>
    <scope>NUCLEOTIDE SEQUENCE</scope>
    <source>
        <strain evidence="8">DSM 25064</strain>
    </source>
</reference>
<dbReference type="InterPro" id="IPR009000">
    <property type="entry name" value="Transl_B-barrel_sf"/>
</dbReference>
<evidence type="ECO:0000259" key="7">
    <source>
        <dbReference type="Pfam" id="PF24986"/>
    </source>
</evidence>
<dbReference type="NCBIfam" id="TIGR02273">
    <property type="entry name" value="16S_RimM"/>
    <property type="match status" value="1"/>
</dbReference>
<keyword evidence="3 5" id="KW-0698">rRNA processing</keyword>
<dbReference type="HAMAP" id="MF_00014">
    <property type="entry name" value="Ribosome_mat_RimM"/>
    <property type="match status" value="1"/>
</dbReference>
<dbReference type="AlphaFoldDB" id="A0AAW8B353"/>
<keyword evidence="1 5" id="KW-0963">Cytoplasm</keyword>
<keyword evidence="2 5" id="KW-0690">Ribosome biogenesis</keyword>
<proteinExistence type="inferred from homology"/>
<evidence type="ECO:0000313" key="9">
    <source>
        <dbReference type="Proteomes" id="UP001178354"/>
    </source>
</evidence>
<evidence type="ECO:0000256" key="5">
    <source>
        <dbReference type="HAMAP-Rule" id="MF_00014"/>
    </source>
</evidence>
<dbReference type="PANTHER" id="PTHR33692">
    <property type="entry name" value="RIBOSOME MATURATION FACTOR RIMM"/>
    <property type="match status" value="1"/>
</dbReference>
<keyword evidence="4 5" id="KW-0143">Chaperone</keyword>
<dbReference type="InterPro" id="IPR036976">
    <property type="entry name" value="RimM_N_sf"/>
</dbReference>
<evidence type="ECO:0000256" key="2">
    <source>
        <dbReference type="ARBA" id="ARBA00022517"/>
    </source>
</evidence>
<dbReference type="GO" id="GO:0043022">
    <property type="term" value="F:ribosome binding"/>
    <property type="evidence" value="ECO:0007669"/>
    <property type="project" value="InterPro"/>
</dbReference>
<dbReference type="Gene3D" id="2.30.30.240">
    <property type="entry name" value="PRC-barrel domain"/>
    <property type="match status" value="1"/>
</dbReference>
<dbReference type="Pfam" id="PF24986">
    <property type="entry name" value="PRC_RimM"/>
    <property type="match status" value="1"/>
</dbReference>